<evidence type="ECO:0000256" key="1">
    <source>
        <dbReference type="SAM" id="MobiDB-lite"/>
    </source>
</evidence>
<reference evidence="3" key="1">
    <citation type="submission" date="2011-12" db="EMBL/GenBank/DDBJ databases">
        <title>The complete genome of chromosome of Sulfobacillus acidophilus DSM 10332.</title>
        <authorList>
            <person name="Lucas S."/>
            <person name="Han J."/>
            <person name="Lapidus A."/>
            <person name="Bruce D."/>
            <person name="Goodwin L."/>
            <person name="Pitluck S."/>
            <person name="Peters L."/>
            <person name="Kyrpides N."/>
            <person name="Mavromatis K."/>
            <person name="Ivanova N."/>
            <person name="Mikhailova N."/>
            <person name="Chertkov O."/>
            <person name="Saunders E."/>
            <person name="Detter J.C."/>
            <person name="Tapia R."/>
            <person name="Han C."/>
            <person name="Land M."/>
            <person name="Hauser L."/>
            <person name="Markowitz V."/>
            <person name="Cheng J.-F."/>
            <person name="Hugenholtz P."/>
            <person name="Woyke T."/>
            <person name="Wu D."/>
            <person name="Pukall R."/>
            <person name="Gehrich-Schroeter G."/>
            <person name="Schneider S."/>
            <person name="Klenk H.-P."/>
            <person name="Eisen J.A."/>
        </authorList>
    </citation>
    <scope>NUCLEOTIDE SEQUENCE [LARGE SCALE GENOMIC DNA]</scope>
    <source>
        <strain evidence="3">ATCC 700253 / DSM 10332 / NAL</strain>
    </source>
</reference>
<dbReference type="KEGG" id="sap:Sulac_2400"/>
<dbReference type="EMBL" id="CP003179">
    <property type="protein sequence ID" value="AEW05863.1"/>
    <property type="molecule type" value="Genomic_DNA"/>
</dbReference>
<protein>
    <submittedName>
        <fullName evidence="2">Uncharacterized protein</fullName>
    </submittedName>
</protein>
<dbReference type="Proteomes" id="UP000005439">
    <property type="component" value="Chromosome"/>
</dbReference>
<accession>G8TVE4</accession>
<organism evidence="2 3">
    <name type="scientific">Sulfobacillus acidophilus (strain ATCC 700253 / DSM 10332 / NAL)</name>
    <dbReference type="NCBI Taxonomy" id="679936"/>
    <lineage>
        <taxon>Bacteria</taxon>
        <taxon>Bacillati</taxon>
        <taxon>Bacillota</taxon>
        <taxon>Clostridia</taxon>
        <taxon>Eubacteriales</taxon>
        <taxon>Clostridiales Family XVII. Incertae Sedis</taxon>
        <taxon>Sulfobacillus</taxon>
    </lineage>
</organism>
<sequence length="60" mass="6233">MSELWTEHRSALWSLFVAILLLAVFMAKPPVNASTAPTTHPAHSTPGKASTPTMGVGCGG</sequence>
<evidence type="ECO:0000313" key="2">
    <source>
        <dbReference type="EMBL" id="AEW05863.1"/>
    </source>
</evidence>
<proteinExistence type="predicted"/>
<feature type="region of interest" description="Disordered" evidence="1">
    <location>
        <begin position="33"/>
        <end position="60"/>
    </location>
</feature>
<feature type="compositionally biased region" description="Low complexity" evidence="1">
    <location>
        <begin position="33"/>
        <end position="46"/>
    </location>
</feature>
<dbReference type="HOGENOM" id="CLU_2940118_0_0_9"/>
<keyword evidence="3" id="KW-1185">Reference proteome</keyword>
<evidence type="ECO:0000313" key="3">
    <source>
        <dbReference type="Proteomes" id="UP000005439"/>
    </source>
</evidence>
<dbReference type="STRING" id="679936.Sulac_2400"/>
<dbReference type="AlphaFoldDB" id="G8TVE4"/>
<name>G8TVE4_SULAD</name>
<reference evidence="2 3" key="2">
    <citation type="journal article" date="2012" name="Stand. Genomic Sci.">
        <title>Complete genome sequence of the moderately thermophilic mineral-sulfide-oxidizing firmicute Sulfobacillus acidophilus type strain (NAL(T)).</title>
        <authorList>
            <person name="Anderson I."/>
            <person name="Chertkov O."/>
            <person name="Chen A."/>
            <person name="Saunders E."/>
            <person name="Lapidus A."/>
            <person name="Nolan M."/>
            <person name="Lucas S."/>
            <person name="Hammon N."/>
            <person name="Deshpande S."/>
            <person name="Cheng J.F."/>
            <person name="Han C."/>
            <person name="Tapia R."/>
            <person name="Goodwin L.A."/>
            <person name="Pitluck S."/>
            <person name="Liolios K."/>
            <person name="Pagani I."/>
            <person name="Ivanova N."/>
            <person name="Mikhailova N."/>
            <person name="Pati A."/>
            <person name="Palaniappan K."/>
            <person name="Land M."/>
            <person name="Pan C."/>
            <person name="Rohde M."/>
            <person name="Pukall R."/>
            <person name="Goker M."/>
            <person name="Detter J.C."/>
            <person name="Woyke T."/>
            <person name="Bristow J."/>
            <person name="Eisen J.A."/>
            <person name="Markowitz V."/>
            <person name="Hugenholtz P."/>
            <person name="Kyrpides N.C."/>
            <person name="Klenk H.P."/>
            <person name="Mavromatis K."/>
        </authorList>
    </citation>
    <scope>NUCLEOTIDE SEQUENCE [LARGE SCALE GENOMIC DNA]</scope>
    <source>
        <strain evidence="3">ATCC 700253 / DSM 10332 / NAL</strain>
    </source>
</reference>
<gene>
    <name evidence="2" type="ordered locus">Sulac_2400</name>
</gene>